<accession>A0A9X1KP44</accession>
<comment type="caution">
    <text evidence="1">The sequence shown here is derived from an EMBL/GenBank/DDBJ whole genome shotgun (WGS) entry which is preliminary data.</text>
</comment>
<keyword evidence="2" id="KW-1185">Reference proteome</keyword>
<name>A0A9X1KP44_9FLAO</name>
<evidence type="ECO:0000313" key="1">
    <source>
        <dbReference type="EMBL" id="MBZ4034523.1"/>
    </source>
</evidence>
<evidence type="ECO:0000313" key="2">
    <source>
        <dbReference type="Proteomes" id="UP001139366"/>
    </source>
</evidence>
<organism evidence="1 2">
    <name type="scientific">Flavobacterium potami</name>
    <dbReference type="NCBI Taxonomy" id="2872310"/>
    <lineage>
        <taxon>Bacteria</taxon>
        <taxon>Pseudomonadati</taxon>
        <taxon>Bacteroidota</taxon>
        <taxon>Flavobacteriia</taxon>
        <taxon>Flavobacteriales</taxon>
        <taxon>Flavobacteriaceae</taxon>
        <taxon>Flavobacterium</taxon>
    </lineage>
</organism>
<dbReference type="EMBL" id="JAINUY010000002">
    <property type="protein sequence ID" value="MBZ4034523.1"/>
    <property type="molecule type" value="Genomic_DNA"/>
</dbReference>
<dbReference type="RefSeq" id="WP_223705241.1">
    <property type="nucleotide sequence ID" value="NZ_JAINUY010000002.1"/>
</dbReference>
<protein>
    <submittedName>
        <fullName evidence="1">Uncharacterized protein</fullName>
    </submittedName>
</protein>
<dbReference type="Proteomes" id="UP001139366">
    <property type="component" value="Unassembled WGS sequence"/>
</dbReference>
<sequence length="136" mass="16024">MTIQQYIEQISNSKNLVLDQNTDLENNVAKIEGLEFQFEDLFQNQNLNSALLSKIEKMLNLIFIKEELEFNVCFANNDEVRPEYKQSFRLLDLLDYIYAFKYSSKFATTQKIILSPEVEVFWKLVKIGSVLRNDIK</sequence>
<gene>
    <name evidence="1" type="ORF">K6T82_07080</name>
</gene>
<dbReference type="AlphaFoldDB" id="A0A9X1KP44"/>
<reference evidence="1 2" key="1">
    <citation type="journal article" date="2023" name="Antonie Van Leeuwenhoek">
        <title>Flavobacterium potami sp. nov., a multi-metal resistance genes harbouring bacterium isolated from shallow river silt.</title>
        <authorList>
            <person name="Li S."/>
            <person name="Mao S."/>
            <person name="Mu W."/>
            <person name="Guo B."/>
            <person name="Li C."/>
            <person name="Zhu Q."/>
            <person name="Hou X."/>
            <person name="Zhao Y."/>
            <person name="Wei S."/>
            <person name="Liu H."/>
            <person name="Liu A."/>
        </authorList>
    </citation>
    <scope>NUCLEOTIDE SEQUENCE [LARGE SCALE GENOMIC DNA]</scope>
    <source>
        <strain evidence="1 2">17A</strain>
    </source>
</reference>
<proteinExistence type="predicted"/>